<accession>A0A9D9DGV4</accession>
<feature type="compositionally biased region" description="Basic and acidic residues" evidence="1">
    <location>
        <begin position="421"/>
        <end position="442"/>
    </location>
</feature>
<feature type="region of interest" description="Disordered" evidence="1">
    <location>
        <begin position="421"/>
        <end position="444"/>
    </location>
</feature>
<evidence type="ECO:0000256" key="1">
    <source>
        <dbReference type="SAM" id="MobiDB-lite"/>
    </source>
</evidence>
<dbReference type="AlphaFoldDB" id="A0A9D9DGV4"/>
<dbReference type="EMBL" id="JADINA010000033">
    <property type="protein sequence ID" value="MBO8426717.1"/>
    <property type="molecule type" value="Genomic_DNA"/>
</dbReference>
<dbReference type="PANTHER" id="PTHR11070:SF2">
    <property type="entry name" value="ATP-DEPENDENT DNA HELICASE SRS2"/>
    <property type="match status" value="1"/>
</dbReference>
<dbReference type="SUPFAM" id="SSF52540">
    <property type="entry name" value="P-loop containing nucleoside triphosphate hydrolases"/>
    <property type="match status" value="1"/>
</dbReference>
<reference evidence="2" key="2">
    <citation type="journal article" date="2021" name="PeerJ">
        <title>Extensive microbial diversity within the chicken gut microbiome revealed by metagenomics and culture.</title>
        <authorList>
            <person name="Gilroy R."/>
            <person name="Ravi A."/>
            <person name="Getino M."/>
            <person name="Pursley I."/>
            <person name="Horton D.L."/>
            <person name="Alikhan N.F."/>
            <person name="Baker D."/>
            <person name="Gharbi K."/>
            <person name="Hall N."/>
            <person name="Watson M."/>
            <person name="Adriaenssens E.M."/>
            <person name="Foster-Nyarko E."/>
            <person name="Jarju S."/>
            <person name="Secka A."/>
            <person name="Antonio M."/>
            <person name="Oren A."/>
            <person name="Chaudhuri R.R."/>
            <person name="La Ragione R."/>
            <person name="Hildebrand F."/>
            <person name="Pallen M.J."/>
        </authorList>
    </citation>
    <scope>NUCLEOTIDE SEQUENCE</scope>
    <source>
        <strain evidence="2">17113</strain>
    </source>
</reference>
<keyword evidence="2" id="KW-0067">ATP-binding</keyword>
<dbReference type="Pfam" id="PF13245">
    <property type="entry name" value="AAA_19"/>
    <property type="match status" value="1"/>
</dbReference>
<comment type="caution">
    <text evidence="2">The sequence shown here is derived from an EMBL/GenBank/DDBJ whole genome shotgun (WGS) entry which is preliminary data.</text>
</comment>
<sequence>MFKFGDNLKNGTRARLKFDFAKNVDANPRLDADFLIPRLSLSDSVLLFPSLFKIPESDLAELEDFHLEDWVILAYSENARGDVKNVLIAHLGGLLPAYSVLYPSMEVKFAINEPFAILASGAFYGFEELKRIFDEPSYAPPPSFLKPAARLALPIDGGEESEIERVQVDRPSFSPPSKAKPKNLGGYAYSRKEEPDEGGYDVDVNSLKASFSPSSKHKPGVIKDAPKLSFKKAKASVDPNSFKQPFVGQSKAAIPNLNSNPNFRKGGTAPTLAKSVPHYDFKVGSTPATERFFALAGPFADLRLRSLIEDSLRYASPKFAQNCFYCPGYPEKGDPIFDLLAHFDIDEWAVLACLGYESGDPFLALICLKGNPDVCLSLLVGGRHSVLGYSRKGMFINGSGYKNSAYYFRLYSDAKANLASKEEGNVKKEEPPKKETEPEKAMESVLPHIGEEETEEEEIDFGIAEQRRLFQTFRFKDDCKTLIGKHPEAESELSRISIDLLSLSSPSLTQFLEARHNKQIDGISKFRLKKPAYSAARIFYIHGYDAHHYPALSSRLFLPSDIILLSICFPEDHDRQGEVAKGLSKYLLSAKSVLLERSLLEKGGGKVDSIAYPSYEQFALLRDPSSHPPLAFFGSAGTGKTILSLQNCLDLGGIGDIIYLTYEPSLRDFAAKKLSELGEENVKCLTYAELALDELGPYLVEGENDFHSFFASYISARPKLGKTFAALGSSLPDQASRAYLFYRGVITGCRECADSPSMMLSYEEFAKKMEGEAGLPGQLLRPLYSLALDYRDHLLESGRQTDNSLACMLLGKKRRTLACKALVIDEYQDLTELQFWSLLPYLGEQNAASIPLYIYGDENQCVNPTIFSIPKANAALHDYFHYPIELSERSLDGSYRSGPNLLSFINRLKDLKKKSIGSQRQELETKETTLRSDQDDLFVAYFSFHSHFASIVAMALESDDDIVFVFPSPLSRDNALKGLDEELRPYAESNFLTVSESKGREWDCVVLVDFLSEFGEDFALALQEKSGHSSTVHRMMFNRLYVGLTRAKNRIFLFETNPPAKSEEVVYGGLERIPEGELHSLFCGHVDPDHWMAHGERLLREGDYEGAKRAFERLEGEEGKERARVAGEYCRYERMWGSRKQGQNFESGYIDFLLSRRDYRKLHDVYNRLNLTNKALFLETALNRHEPRDQDILPLFRKIVDKSTFLEKSTFFELAASCLSRRLLGEITMAKIAIEANKKEKGER</sequence>
<dbReference type="GO" id="GO:0005524">
    <property type="term" value="F:ATP binding"/>
    <property type="evidence" value="ECO:0007669"/>
    <property type="project" value="UniProtKB-KW"/>
</dbReference>
<reference evidence="2" key="1">
    <citation type="submission" date="2020-10" db="EMBL/GenBank/DDBJ databases">
        <authorList>
            <person name="Gilroy R."/>
        </authorList>
    </citation>
    <scope>NUCLEOTIDE SEQUENCE</scope>
    <source>
        <strain evidence="2">17113</strain>
    </source>
</reference>
<dbReference type="GO" id="GO:0043138">
    <property type="term" value="F:3'-5' DNA helicase activity"/>
    <property type="evidence" value="ECO:0007669"/>
    <property type="project" value="TreeGrafter"/>
</dbReference>
<dbReference type="GO" id="GO:0003677">
    <property type="term" value="F:DNA binding"/>
    <property type="evidence" value="ECO:0007669"/>
    <property type="project" value="InterPro"/>
</dbReference>
<gene>
    <name evidence="2" type="ORF">IAC61_05335</name>
</gene>
<organism evidence="2 3">
    <name type="scientific">Candidatus Alloenteromonas pullistercoris</name>
    <dbReference type="NCBI Taxonomy" id="2840785"/>
    <lineage>
        <taxon>Bacteria</taxon>
        <taxon>Bacillati</taxon>
        <taxon>Bacillota</taxon>
        <taxon>Bacillota incertae sedis</taxon>
        <taxon>Candidatus Alloenteromonas</taxon>
    </lineage>
</organism>
<protein>
    <submittedName>
        <fullName evidence="2">ATP-binding domain-containing protein</fullName>
    </submittedName>
</protein>
<name>A0A9D9DGV4_9FIRM</name>
<dbReference type="GO" id="GO:0000725">
    <property type="term" value="P:recombinational repair"/>
    <property type="evidence" value="ECO:0007669"/>
    <property type="project" value="TreeGrafter"/>
</dbReference>
<feature type="region of interest" description="Disordered" evidence="1">
    <location>
        <begin position="164"/>
        <end position="199"/>
    </location>
</feature>
<dbReference type="InterPro" id="IPR027417">
    <property type="entry name" value="P-loop_NTPase"/>
</dbReference>
<proteinExistence type="predicted"/>
<dbReference type="Gene3D" id="3.40.50.300">
    <property type="entry name" value="P-loop containing nucleotide triphosphate hydrolases"/>
    <property type="match status" value="2"/>
</dbReference>
<dbReference type="Proteomes" id="UP000823634">
    <property type="component" value="Unassembled WGS sequence"/>
</dbReference>
<keyword evidence="2" id="KW-0547">Nucleotide-binding</keyword>
<evidence type="ECO:0000313" key="3">
    <source>
        <dbReference type="Proteomes" id="UP000823634"/>
    </source>
</evidence>
<dbReference type="InterPro" id="IPR000212">
    <property type="entry name" value="DNA_helicase_UvrD/REP"/>
</dbReference>
<evidence type="ECO:0000313" key="2">
    <source>
        <dbReference type="EMBL" id="MBO8426717.1"/>
    </source>
</evidence>
<dbReference type="PANTHER" id="PTHR11070">
    <property type="entry name" value="UVRD / RECB / PCRA DNA HELICASE FAMILY MEMBER"/>
    <property type="match status" value="1"/>
</dbReference>